<dbReference type="STRING" id="105984.A0A427XFY4"/>
<dbReference type="OrthoDB" id="1918363at2759"/>
<gene>
    <name evidence="5" type="ORF">EHS24_002881</name>
</gene>
<dbReference type="EMBL" id="RSCE01000014">
    <property type="protein sequence ID" value="RSH77821.1"/>
    <property type="molecule type" value="Genomic_DNA"/>
</dbReference>
<dbReference type="PANTHER" id="PTHR11225:SF4">
    <property type="entry name" value="NUCLEAR PORE COMPLEX PROTEIN NUP93"/>
    <property type="match status" value="1"/>
</dbReference>
<proteinExistence type="inferred from homology"/>
<evidence type="ECO:0000256" key="1">
    <source>
        <dbReference type="ARBA" id="ARBA00004259"/>
    </source>
</evidence>
<dbReference type="GeneID" id="39587424"/>
<evidence type="ECO:0000313" key="5">
    <source>
        <dbReference type="EMBL" id="RSH77821.1"/>
    </source>
</evidence>
<keyword evidence="6" id="KW-1185">Reference proteome</keyword>
<keyword evidence="4" id="KW-0653">Protein transport</keyword>
<dbReference type="AlphaFoldDB" id="A0A427XFY4"/>
<sequence length="930" mass="102301">MQSSTYGGYQGPTRPPASSTLTSLLAQANSLNDVDHDPELPQIRFGIDEIERMSEAVAGRGKRSKAVNGEGHTLLSNLGINTSRLSHEIAALPAATAEQSRPKRRKRLAPLGDLGPAYAVSDGDVGAWGRNWHEMVILSGIEVQRQKTVKSFQAQFQQRILSQWDAEKSRVLQDELGVTDDELARLSSGAGSSKDGAGLLGVSALGASRLGASTRRFPLAQSSFGKSTVEAREGGLVMHNKAMKYEKVVSTLNQRRLRKEPFQICQAFEQTAKGDQKYPLLPTAYSILSHITQEASVSSTGETVGERQYSKAYLAAPNSNQSVLLNGRLAQGARRYLEVAFEKYIDDTIAKNPKEAALGGVPGITNKVRAFVDVTLRSKETQDAYRCEVVGGIKLWAQTYYLMRAGYAQEALALVETHQHNVKKDDWSFPGSFKTYLSSPERRLPKAQRDQLMNDFNAHLRNSTTCDQFKFALYKLIGRIEINRRVLKVAPTTEDWVWFQLGLTRENIDNDAPQDRFDLTNLADLVLKYGADKFDAGGTRPMAWFNLLLYTGQFERAIAYLYSKPALKTDAVHFAIALQYYGLLRVPGPTADPAIDLLTVDEDTAYLNFARLTQLYVAPFHKVEPQTALQYAYLVALGADAPAPTGAAQRQAALDLVRDIVVGSRSWSKLLGSVRADGSKEQGIVERDLALLGLSSEDDYLSSVVLAAADQASADASLADSVELYHLAGAYDKVVESVNRALGHSLGTAGAPYDAAQAPTTVGLSGAFGGATDLEDLAARVRSLYAHDFARRSRISQRNWETLEVLLKLKLAMSQFLANRPDHALETLRLTNLLPLDNDTASISRYAQRFRDMLDQPVVSNLDDVIVTTMKCLLQLSNALKESPYGDHGRMQQLASYKHQAQCLIQFASTLRLRLGPDVYRQLSSMSAFF</sequence>
<dbReference type="Proteomes" id="UP000279236">
    <property type="component" value="Unassembled WGS sequence"/>
</dbReference>
<evidence type="ECO:0000313" key="6">
    <source>
        <dbReference type="Proteomes" id="UP000279236"/>
    </source>
</evidence>
<keyword evidence="4" id="KW-0811">Translocation</keyword>
<dbReference type="GO" id="GO:0006606">
    <property type="term" value="P:protein import into nucleus"/>
    <property type="evidence" value="ECO:0007669"/>
    <property type="project" value="TreeGrafter"/>
</dbReference>
<comment type="caution">
    <text evidence="5">The sequence shown here is derived from an EMBL/GenBank/DDBJ whole genome shotgun (WGS) entry which is preliminary data.</text>
</comment>
<evidence type="ECO:0000256" key="2">
    <source>
        <dbReference type="ARBA" id="ARBA00010186"/>
    </source>
</evidence>
<accession>A0A427XFY4</accession>
<keyword evidence="3 4" id="KW-0539">Nucleus</keyword>
<keyword evidence="4" id="KW-0906">Nuclear pore complex</keyword>
<keyword evidence="4" id="KW-0813">Transport</keyword>
<comment type="subcellular location">
    <subcellularLocation>
        <location evidence="1">Nucleus envelope</location>
    </subcellularLocation>
    <subcellularLocation>
        <location evidence="4">Nucleus</location>
        <location evidence="4">Nuclear pore complex</location>
    </subcellularLocation>
</comment>
<dbReference type="GO" id="GO:0016973">
    <property type="term" value="P:poly(A)+ mRNA export from nucleus"/>
    <property type="evidence" value="ECO:0007669"/>
    <property type="project" value="TreeGrafter"/>
</dbReference>
<evidence type="ECO:0000256" key="4">
    <source>
        <dbReference type="RuleBase" id="RU364035"/>
    </source>
</evidence>
<dbReference type="GO" id="GO:0005643">
    <property type="term" value="C:nuclear pore"/>
    <property type="evidence" value="ECO:0007669"/>
    <property type="project" value="UniProtKB-SubCell"/>
</dbReference>
<comment type="similarity">
    <text evidence="2 4">Belongs to the nucleoporin interacting component (NIC) family.</text>
</comment>
<dbReference type="InterPro" id="IPR007231">
    <property type="entry name" value="Nucleoporin_int_Nup93/Nic96"/>
</dbReference>
<name>A0A427XFY4_9TREE</name>
<protein>
    <recommendedName>
        <fullName evidence="4">Nuclear pore protein</fullName>
    </recommendedName>
</protein>
<dbReference type="RefSeq" id="XP_028472968.1">
    <property type="nucleotide sequence ID" value="XM_028618601.1"/>
</dbReference>
<dbReference type="GO" id="GO:0017056">
    <property type="term" value="F:structural constituent of nuclear pore"/>
    <property type="evidence" value="ECO:0007669"/>
    <property type="project" value="InterPro"/>
</dbReference>
<dbReference type="PANTHER" id="PTHR11225">
    <property type="entry name" value="NUCLEAR PORE COMPLEX PROTEIN NUP93 NUCLEOPORIN NUP93 DEAD EYE PROTEIN"/>
    <property type="match status" value="1"/>
</dbReference>
<keyword evidence="4" id="KW-0509">mRNA transport</keyword>
<evidence type="ECO:0000256" key="3">
    <source>
        <dbReference type="ARBA" id="ARBA00023242"/>
    </source>
</evidence>
<reference evidence="5 6" key="1">
    <citation type="submission" date="2018-11" db="EMBL/GenBank/DDBJ databases">
        <title>Genome sequence of Apiotrichum porosum DSM 27194.</title>
        <authorList>
            <person name="Aliyu H."/>
            <person name="Gorte O."/>
            <person name="Ochsenreither K."/>
        </authorList>
    </citation>
    <scope>NUCLEOTIDE SEQUENCE [LARGE SCALE GENOMIC DNA]</scope>
    <source>
        <strain evidence="5 6">DSM 27194</strain>
    </source>
</reference>
<dbReference type="Pfam" id="PF04097">
    <property type="entry name" value="Nic96"/>
    <property type="match status" value="1"/>
</dbReference>
<organism evidence="5 6">
    <name type="scientific">Apiotrichum porosum</name>
    <dbReference type="NCBI Taxonomy" id="105984"/>
    <lineage>
        <taxon>Eukaryota</taxon>
        <taxon>Fungi</taxon>
        <taxon>Dikarya</taxon>
        <taxon>Basidiomycota</taxon>
        <taxon>Agaricomycotina</taxon>
        <taxon>Tremellomycetes</taxon>
        <taxon>Trichosporonales</taxon>
        <taxon>Trichosporonaceae</taxon>
        <taxon>Apiotrichum</taxon>
    </lineage>
</organism>
<keyword evidence="4" id="KW-0472">Membrane</keyword>